<dbReference type="EMBL" id="JASMWN010000011">
    <property type="protein sequence ID" value="MDU9005060.1"/>
    <property type="molecule type" value="Genomic_DNA"/>
</dbReference>
<dbReference type="Proteomes" id="UP001255416">
    <property type="component" value="Unassembled WGS sequence"/>
</dbReference>
<dbReference type="HAMAP" id="MF_00634">
    <property type="entry name" value="UPF0235"/>
    <property type="match status" value="1"/>
</dbReference>
<dbReference type="Gene3D" id="3.30.1200.10">
    <property type="entry name" value="YggU-like"/>
    <property type="match status" value="1"/>
</dbReference>
<protein>
    <recommendedName>
        <fullName evidence="2">UPF0235 protein QO231_14500</fullName>
    </recommendedName>
</protein>
<proteinExistence type="inferred from homology"/>
<dbReference type="InterPro" id="IPR036591">
    <property type="entry name" value="YggU-like_sf"/>
</dbReference>
<evidence type="ECO:0000256" key="1">
    <source>
        <dbReference type="ARBA" id="ARBA00010364"/>
    </source>
</evidence>
<dbReference type="NCBIfam" id="TIGR00251">
    <property type="entry name" value="DUF167 family protein"/>
    <property type="match status" value="1"/>
</dbReference>
<reference evidence="4" key="1">
    <citation type="submission" date="2023-05" db="EMBL/GenBank/DDBJ databases">
        <title>Sedimentitalea sp. nov. JM2-8.</title>
        <authorList>
            <person name="Huang J."/>
        </authorList>
    </citation>
    <scope>NUCLEOTIDE SEQUENCE [LARGE SCALE GENOMIC DNA]</scope>
    <source>
        <strain evidence="4">KHS03</strain>
    </source>
</reference>
<accession>A0ABU3VFX1</accession>
<evidence type="ECO:0000313" key="4">
    <source>
        <dbReference type="Proteomes" id="UP001255416"/>
    </source>
</evidence>
<organism evidence="3 4">
    <name type="scientific">Sedimentitalea todarodis</name>
    <dbReference type="NCBI Taxonomy" id="1631240"/>
    <lineage>
        <taxon>Bacteria</taxon>
        <taxon>Pseudomonadati</taxon>
        <taxon>Pseudomonadota</taxon>
        <taxon>Alphaproteobacteria</taxon>
        <taxon>Rhodobacterales</taxon>
        <taxon>Paracoccaceae</taxon>
        <taxon>Sedimentitalea</taxon>
    </lineage>
</organism>
<dbReference type="SUPFAM" id="SSF69786">
    <property type="entry name" value="YggU-like"/>
    <property type="match status" value="1"/>
</dbReference>
<gene>
    <name evidence="3" type="ORF">QO231_14500</name>
</gene>
<dbReference type="RefSeq" id="WP_316777711.1">
    <property type="nucleotide sequence ID" value="NZ_JASMWN010000011.1"/>
</dbReference>
<dbReference type="Pfam" id="PF02594">
    <property type="entry name" value="DUF167"/>
    <property type="match status" value="1"/>
</dbReference>
<dbReference type="SMART" id="SM01152">
    <property type="entry name" value="DUF167"/>
    <property type="match status" value="1"/>
</dbReference>
<sequence>MARPKLSNLPDLSDLARPGQQLTVRVTPKAASTRLSRSGDDLRAAVTVAPENGKANAAVRVLLARAMGVAMSDLTLVRGQTSRIKVFAYSGPGTSRS</sequence>
<keyword evidence="4" id="KW-1185">Reference proteome</keyword>
<evidence type="ECO:0000313" key="3">
    <source>
        <dbReference type="EMBL" id="MDU9005060.1"/>
    </source>
</evidence>
<name>A0ABU3VFX1_9RHOB</name>
<dbReference type="InterPro" id="IPR003746">
    <property type="entry name" value="DUF167"/>
</dbReference>
<comment type="similarity">
    <text evidence="1 2">Belongs to the UPF0235 family.</text>
</comment>
<comment type="caution">
    <text evidence="3">The sequence shown here is derived from an EMBL/GenBank/DDBJ whole genome shotgun (WGS) entry which is preliminary data.</text>
</comment>
<evidence type="ECO:0000256" key="2">
    <source>
        <dbReference type="HAMAP-Rule" id="MF_00634"/>
    </source>
</evidence>